<dbReference type="EMBL" id="SRSC01000001">
    <property type="protein sequence ID" value="TGU74209.1"/>
    <property type="molecule type" value="Genomic_DNA"/>
</dbReference>
<evidence type="ECO:0000313" key="2">
    <source>
        <dbReference type="EMBL" id="TGU74209.1"/>
    </source>
</evidence>
<evidence type="ECO:0000256" key="1">
    <source>
        <dbReference type="SAM" id="Phobius"/>
    </source>
</evidence>
<keyword evidence="1" id="KW-1133">Transmembrane helix</keyword>
<keyword evidence="1" id="KW-0812">Transmembrane</keyword>
<gene>
    <name evidence="2" type="ORF">E4633_01700</name>
</gene>
<keyword evidence="3" id="KW-1185">Reference proteome</keyword>
<organism evidence="2 3">
    <name type="scientific">Geomonas terrae</name>
    <dbReference type="NCBI Taxonomy" id="2562681"/>
    <lineage>
        <taxon>Bacteria</taxon>
        <taxon>Pseudomonadati</taxon>
        <taxon>Thermodesulfobacteriota</taxon>
        <taxon>Desulfuromonadia</taxon>
        <taxon>Geobacterales</taxon>
        <taxon>Geobacteraceae</taxon>
        <taxon>Geomonas</taxon>
    </lineage>
</organism>
<dbReference type="RefSeq" id="WP_135868544.1">
    <property type="nucleotide sequence ID" value="NZ_SRSC01000001.1"/>
</dbReference>
<keyword evidence="1" id="KW-0472">Membrane</keyword>
<name>A0A4S1CKK0_9BACT</name>
<sequence>MTEANDLQQRLDSSEERNALNNKVAVAVAIISVFMAVSKVKDDNIVQAMLQAKSDQVDTWNEYQAKKLKQHLAELGLNQVVAIGALAPRESSPALERQKKEYGDNIARYKVEEEKLAAQANGLGKQYDDLNYRDDQFDLSDATLAVSLAMLAIASLTQKKKLLYLALAVAGFGIVMGVAGLAGLPLHPTALVRALS</sequence>
<dbReference type="Proteomes" id="UP000306416">
    <property type="component" value="Unassembled WGS sequence"/>
</dbReference>
<dbReference type="InterPro" id="IPR025570">
    <property type="entry name" value="DUF4337"/>
</dbReference>
<reference evidence="2 3" key="1">
    <citation type="submission" date="2019-04" db="EMBL/GenBank/DDBJ databases">
        <title>Geobacter oryzae sp. nov., ferric-reducing bacteria isolated from paddy soil.</title>
        <authorList>
            <person name="Xu Z."/>
            <person name="Masuda Y."/>
            <person name="Itoh H."/>
            <person name="Senoo K."/>
        </authorList>
    </citation>
    <scope>NUCLEOTIDE SEQUENCE [LARGE SCALE GENOMIC DNA]</scope>
    <source>
        <strain evidence="2 3">Red111</strain>
    </source>
</reference>
<protein>
    <submittedName>
        <fullName evidence="2">DUF4337 domain-containing protein</fullName>
    </submittedName>
</protein>
<comment type="caution">
    <text evidence="2">The sequence shown here is derived from an EMBL/GenBank/DDBJ whole genome shotgun (WGS) entry which is preliminary data.</text>
</comment>
<proteinExistence type="predicted"/>
<accession>A0A4S1CKK0</accession>
<evidence type="ECO:0000313" key="3">
    <source>
        <dbReference type="Proteomes" id="UP000306416"/>
    </source>
</evidence>
<dbReference type="AlphaFoldDB" id="A0A4S1CKK0"/>
<feature type="transmembrane region" description="Helical" evidence="1">
    <location>
        <begin position="162"/>
        <end position="186"/>
    </location>
</feature>
<dbReference type="Pfam" id="PF14235">
    <property type="entry name" value="DUF4337"/>
    <property type="match status" value="1"/>
</dbReference>